<keyword evidence="3" id="KW-1185">Reference proteome</keyword>
<dbReference type="AlphaFoldDB" id="A0A1Q5UMQ1"/>
<feature type="region of interest" description="Disordered" evidence="1">
    <location>
        <begin position="1"/>
        <end position="26"/>
    </location>
</feature>
<gene>
    <name evidence="2" type="ORF">PENSUB_567</name>
</gene>
<evidence type="ECO:0000313" key="2">
    <source>
        <dbReference type="EMBL" id="OKP13724.1"/>
    </source>
</evidence>
<comment type="caution">
    <text evidence="2">The sequence shown here is derived from an EMBL/GenBank/DDBJ whole genome shotgun (WGS) entry which is preliminary data.</text>
</comment>
<proteinExistence type="predicted"/>
<name>A0A1Q5UMQ1_9EURO</name>
<organism evidence="2 3">
    <name type="scientific">Penicillium subrubescens</name>
    <dbReference type="NCBI Taxonomy" id="1316194"/>
    <lineage>
        <taxon>Eukaryota</taxon>
        <taxon>Fungi</taxon>
        <taxon>Dikarya</taxon>
        <taxon>Ascomycota</taxon>
        <taxon>Pezizomycotina</taxon>
        <taxon>Eurotiomycetes</taxon>
        <taxon>Eurotiomycetidae</taxon>
        <taxon>Eurotiales</taxon>
        <taxon>Aspergillaceae</taxon>
        <taxon>Penicillium</taxon>
    </lineage>
</organism>
<protein>
    <submittedName>
        <fullName evidence="2">Uncharacterized protein</fullName>
    </submittedName>
</protein>
<sequence>MASRFLEKQPRTDRLEAADAPQSNKDTASKSRVFARNAVVFSFGVILLELGYGKPWIRLQEWAFKSLPIERQTDYYAAEKLAQAAGLRSRMGLRFSTIVRTCLGSDFGLGENGLASKQLQGIFPVVVIVALKEIEKGLIELGRRLE</sequence>
<accession>A0A1Q5UMQ1</accession>
<evidence type="ECO:0000256" key="1">
    <source>
        <dbReference type="SAM" id="MobiDB-lite"/>
    </source>
</evidence>
<dbReference type="STRING" id="1316194.A0A1Q5UMQ1"/>
<feature type="compositionally biased region" description="Basic and acidic residues" evidence="1">
    <location>
        <begin position="1"/>
        <end position="17"/>
    </location>
</feature>
<reference evidence="2 3" key="1">
    <citation type="submission" date="2016-10" db="EMBL/GenBank/DDBJ databases">
        <title>Genome sequence of the ascomycete fungus Penicillium subrubescens.</title>
        <authorList>
            <person name="De Vries R.P."/>
            <person name="Peng M."/>
            <person name="Dilokpimol A."/>
            <person name="Hilden K."/>
            <person name="Makela M.R."/>
            <person name="Grigoriev I."/>
            <person name="Riley R."/>
            <person name="Granchi Z."/>
        </authorList>
    </citation>
    <scope>NUCLEOTIDE SEQUENCE [LARGE SCALE GENOMIC DNA]</scope>
    <source>
        <strain evidence="2 3">CBS 132785</strain>
    </source>
</reference>
<dbReference type="EMBL" id="MNBE01000126">
    <property type="protein sequence ID" value="OKP13724.1"/>
    <property type="molecule type" value="Genomic_DNA"/>
</dbReference>
<evidence type="ECO:0000313" key="3">
    <source>
        <dbReference type="Proteomes" id="UP000186955"/>
    </source>
</evidence>
<dbReference type="Proteomes" id="UP000186955">
    <property type="component" value="Unassembled WGS sequence"/>
</dbReference>